<dbReference type="Pfam" id="PF00082">
    <property type="entry name" value="Peptidase_S8"/>
    <property type="match status" value="1"/>
</dbReference>
<evidence type="ECO:0000256" key="7">
    <source>
        <dbReference type="PROSITE-ProRule" id="PRU01240"/>
    </source>
</evidence>
<evidence type="ECO:0000259" key="10">
    <source>
        <dbReference type="Pfam" id="PF00082"/>
    </source>
</evidence>
<dbReference type="PROSITE" id="PS00138">
    <property type="entry name" value="SUBTILASE_SER"/>
    <property type="match status" value="1"/>
</dbReference>
<keyword evidence="2 7" id="KW-0645">Protease</keyword>
<reference evidence="12 13" key="1">
    <citation type="submission" date="2019-06" db="EMBL/GenBank/DDBJ databases">
        <title>Draft genome sequence of the filamentous fungus Phialemoniopsis curvata isolated from diesel fuel.</title>
        <authorList>
            <person name="Varaljay V.A."/>
            <person name="Lyon W.J."/>
            <person name="Crouch A.L."/>
            <person name="Drake C.E."/>
            <person name="Hollomon J.M."/>
            <person name="Nadeau L.J."/>
            <person name="Nunn H.S."/>
            <person name="Stevenson B.S."/>
            <person name="Bojanowski C.L."/>
            <person name="Crookes-Goodson W.J."/>
        </authorList>
    </citation>
    <scope>NUCLEOTIDE SEQUENCE [LARGE SCALE GENOMIC DNA]</scope>
    <source>
        <strain evidence="12 13">D216</strain>
    </source>
</reference>
<evidence type="ECO:0000256" key="6">
    <source>
        <dbReference type="PIRSR" id="PIRSR615500-1"/>
    </source>
</evidence>
<dbReference type="Pfam" id="PF06280">
    <property type="entry name" value="fn3_5"/>
    <property type="match status" value="1"/>
</dbReference>
<dbReference type="InParanoid" id="A0A507BHP8"/>
<dbReference type="PRINTS" id="PR00723">
    <property type="entry name" value="SUBTILISIN"/>
</dbReference>
<dbReference type="STRING" id="1093900.A0A507BHP8"/>
<evidence type="ECO:0000256" key="2">
    <source>
        <dbReference type="ARBA" id="ARBA00022670"/>
    </source>
</evidence>
<name>A0A507BHP8_9PEZI</name>
<evidence type="ECO:0000256" key="4">
    <source>
        <dbReference type="ARBA" id="ARBA00022801"/>
    </source>
</evidence>
<dbReference type="InterPro" id="IPR023828">
    <property type="entry name" value="Peptidase_S8_Ser-AS"/>
</dbReference>
<keyword evidence="3 9" id="KW-0732">Signal</keyword>
<dbReference type="EMBL" id="SKBQ01000019">
    <property type="protein sequence ID" value="TPX16080.1"/>
    <property type="molecule type" value="Genomic_DNA"/>
</dbReference>
<dbReference type="InterPro" id="IPR000209">
    <property type="entry name" value="Peptidase_S8/S53_dom"/>
</dbReference>
<feature type="chain" id="PRO_5021334617" evidence="9">
    <location>
        <begin position="21"/>
        <end position="912"/>
    </location>
</feature>
<gene>
    <name evidence="12" type="ORF">E0L32_004075</name>
</gene>
<evidence type="ECO:0000256" key="3">
    <source>
        <dbReference type="ARBA" id="ARBA00022729"/>
    </source>
</evidence>
<evidence type="ECO:0000256" key="5">
    <source>
        <dbReference type="ARBA" id="ARBA00022825"/>
    </source>
</evidence>
<dbReference type="PANTHER" id="PTHR43399:SF4">
    <property type="entry name" value="CELL WALL-ASSOCIATED PROTEASE"/>
    <property type="match status" value="1"/>
</dbReference>
<feature type="domain" description="Peptidase S8/S53" evidence="10">
    <location>
        <begin position="146"/>
        <end position="601"/>
    </location>
</feature>
<comment type="caution">
    <text evidence="12">The sequence shown here is derived from an EMBL/GenBank/DDBJ whole genome shotgun (WGS) entry which is preliminary data.</text>
</comment>
<dbReference type="Gene3D" id="3.40.50.200">
    <property type="entry name" value="Peptidase S8/S53 domain"/>
    <property type="match status" value="2"/>
</dbReference>
<evidence type="ECO:0000313" key="12">
    <source>
        <dbReference type="EMBL" id="TPX16080.1"/>
    </source>
</evidence>
<keyword evidence="13" id="KW-1185">Reference proteome</keyword>
<dbReference type="InterPro" id="IPR023827">
    <property type="entry name" value="Peptidase_S8_Asp-AS"/>
</dbReference>
<feature type="signal peptide" evidence="9">
    <location>
        <begin position="1"/>
        <end position="20"/>
    </location>
</feature>
<feature type="active site" description="Charge relay system" evidence="6 7">
    <location>
        <position position="549"/>
    </location>
</feature>
<dbReference type="GO" id="GO:0004252">
    <property type="term" value="F:serine-type endopeptidase activity"/>
    <property type="evidence" value="ECO:0007669"/>
    <property type="project" value="UniProtKB-UniRule"/>
</dbReference>
<dbReference type="PANTHER" id="PTHR43399">
    <property type="entry name" value="SUBTILISIN-RELATED"/>
    <property type="match status" value="1"/>
</dbReference>
<keyword evidence="4 7" id="KW-0378">Hydrolase</keyword>
<proteinExistence type="inferred from homology"/>
<dbReference type="InterPro" id="IPR015500">
    <property type="entry name" value="Peptidase_S8_subtilisin-rel"/>
</dbReference>
<evidence type="ECO:0000313" key="13">
    <source>
        <dbReference type="Proteomes" id="UP000319257"/>
    </source>
</evidence>
<dbReference type="OrthoDB" id="10256524at2759"/>
<dbReference type="RefSeq" id="XP_030997791.1">
    <property type="nucleotide sequence ID" value="XM_031138445.1"/>
</dbReference>
<dbReference type="InterPro" id="IPR051048">
    <property type="entry name" value="Peptidase_S8/S53_subtilisin"/>
</dbReference>
<dbReference type="PROSITE" id="PS51892">
    <property type="entry name" value="SUBTILASE"/>
    <property type="match status" value="1"/>
</dbReference>
<evidence type="ECO:0000256" key="9">
    <source>
        <dbReference type="SAM" id="SignalP"/>
    </source>
</evidence>
<evidence type="ECO:0000256" key="8">
    <source>
        <dbReference type="RuleBase" id="RU003355"/>
    </source>
</evidence>
<organism evidence="12 13">
    <name type="scientific">Thyridium curvatum</name>
    <dbReference type="NCBI Taxonomy" id="1093900"/>
    <lineage>
        <taxon>Eukaryota</taxon>
        <taxon>Fungi</taxon>
        <taxon>Dikarya</taxon>
        <taxon>Ascomycota</taxon>
        <taxon>Pezizomycotina</taxon>
        <taxon>Sordariomycetes</taxon>
        <taxon>Sordariomycetidae</taxon>
        <taxon>Thyridiales</taxon>
        <taxon>Thyridiaceae</taxon>
        <taxon>Thyridium</taxon>
    </lineage>
</organism>
<dbReference type="PROSITE" id="PS00136">
    <property type="entry name" value="SUBTILASE_ASP"/>
    <property type="match status" value="1"/>
</dbReference>
<evidence type="ECO:0000256" key="1">
    <source>
        <dbReference type="ARBA" id="ARBA00011073"/>
    </source>
</evidence>
<dbReference type="SUPFAM" id="SSF52743">
    <property type="entry name" value="Subtilisin-like"/>
    <property type="match status" value="1"/>
</dbReference>
<dbReference type="InterPro" id="IPR010435">
    <property type="entry name" value="C5a/SBT2-like_Fn3"/>
</dbReference>
<dbReference type="Proteomes" id="UP000319257">
    <property type="component" value="Unassembled WGS sequence"/>
</dbReference>
<dbReference type="GeneID" id="41971522"/>
<feature type="active site" description="Charge relay system" evidence="6 7">
    <location>
        <position position="203"/>
    </location>
</feature>
<keyword evidence="5 7" id="KW-0720">Serine protease</keyword>
<accession>A0A507BHP8</accession>
<protein>
    <submittedName>
        <fullName evidence="12">Uncharacterized protein</fullName>
    </submittedName>
</protein>
<feature type="active site" description="Charge relay system" evidence="6 7">
    <location>
        <position position="155"/>
    </location>
</feature>
<dbReference type="GO" id="GO:0006508">
    <property type="term" value="P:proteolysis"/>
    <property type="evidence" value="ECO:0007669"/>
    <property type="project" value="UniProtKB-KW"/>
</dbReference>
<dbReference type="GO" id="GO:0016020">
    <property type="term" value="C:membrane"/>
    <property type="evidence" value="ECO:0007669"/>
    <property type="project" value="InterPro"/>
</dbReference>
<sequence>MPVLFYTLFLLFSWSLCTTAGAVTGAFIIELADGFSLQSFHDNAKDLKYTIRHTFDKPGIFVGLSVTLSERDSPSDQEERLASIPGVNTVSQVVQYEVPVEPVKQVSSLDHQVARSLMKRQDDPGNFDFTLAMGGVDKLHEVNIKGNGIKVGFVDTGIDYNHPALGAGYGPGKKIAGGYTFIADDGTLVEGPDPFANCSEAHHATHVAGIVGMEPLEFPEGFPITGVAPEASLYVYRVFSCQSPGNGGRGGTNEMIMKAMMKALDDQVDILSMSLSLNDGQVSPIPKSDPVAGIAQKLHDAGIAVSVAMGNTGSPNAYSHELHTQTLPSELSTVISVGSIANIRFPLVYSNTDSSGAELHYASIWPINRPDGLDVYVIEGDGCDSSAWENAVNFVQANGTLNNTIIVYQTTDSCRPQEAPCCRETAAPPYILAADGNNTNVYNMDYESPLPDRFNDGATKAYTMIPPDSVTLLSNYQAAGGFGNYKLFFSSNNTLHPKQRVGGEPDWFTSYGPIWHTYELKPQISAPGGHILSTFPLPLGGYGIISGTSMATPYIAGCYALVKSRFPTLSVDEILVLLQTTASPVTWPYNEAMLATTAQQGAGLVNAYDAIMAQSRVSPGQLVVSDNNRTTFGVVNFTVENRGDSTQTYTLGHRGAGFINDLLNFMEMVQRPVYGSADFPTPTFDLAPGAATQIFATVIPPAEADAQKRPIFGGYIDIVPATGANLSIPYSGPAFSPFNTDYITYIPADANGERGQPAIYFVNDTNGERFYDIGFVEVNRTAQYGSLLNRIQWTTLWRVDILPANTTIPAHRYGANITVPGDYVYEGSADPLAARLFSYTSYGNLFTRTGLEDPGTRVFPSGSGFTVTDDAGQQRTLGPGDYRWYFSVLRMGGDPGQLGDYDSWLGPIIRFT</sequence>
<dbReference type="InterPro" id="IPR036852">
    <property type="entry name" value="Peptidase_S8/S53_dom_sf"/>
</dbReference>
<feature type="domain" description="C5a peptidase/Subtilisin-like protease SBT2-like Fn3-like" evidence="11">
    <location>
        <begin position="633"/>
        <end position="730"/>
    </location>
</feature>
<comment type="similarity">
    <text evidence="1 7 8">Belongs to the peptidase S8 family.</text>
</comment>
<dbReference type="AlphaFoldDB" id="A0A507BHP8"/>
<evidence type="ECO:0000259" key="11">
    <source>
        <dbReference type="Pfam" id="PF06280"/>
    </source>
</evidence>